<reference evidence="2" key="1">
    <citation type="submission" date="2020-05" db="EMBL/GenBank/DDBJ databases">
        <authorList>
            <person name="Chiriac C."/>
            <person name="Salcher M."/>
            <person name="Ghai R."/>
            <person name="Kavagutti S V."/>
        </authorList>
    </citation>
    <scope>NUCLEOTIDE SEQUENCE</scope>
</reference>
<dbReference type="AlphaFoldDB" id="A0A6J6NXR4"/>
<dbReference type="EMBL" id="CAEZXM010000100">
    <property type="protein sequence ID" value="CAB4689314.1"/>
    <property type="molecule type" value="Genomic_DNA"/>
</dbReference>
<proteinExistence type="predicted"/>
<feature type="compositionally biased region" description="Acidic residues" evidence="1">
    <location>
        <begin position="260"/>
        <end position="285"/>
    </location>
</feature>
<name>A0A6J6NXR4_9ZZZZ</name>
<protein>
    <submittedName>
        <fullName evidence="2">Unannotated protein</fullName>
    </submittedName>
</protein>
<accession>A0A6J6NXR4</accession>
<dbReference type="SUPFAM" id="SSF159659">
    <property type="entry name" value="Cgl1923-like"/>
    <property type="match status" value="1"/>
</dbReference>
<evidence type="ECO:0000256" key="1">
    <source>
        <dbReference type="SAM" id="MobiDB-lite"/>
    </source>
</evidence>
<sequence length="308" mass="33728">MEHVRWLSQPTLRNPVVVAAFTGWNDAGDAASGGVRQLIEEWQAVPLAEIDPEEFTDFASIRPHVRLSTNLTRSIVWPTVGMWYASTPGTDVILVLGPEPAMRWRTFSEQVIGVAQHFKASMVMTLGALLADVPHSRAVQLIGTANEQLMIDRFELQRSRYEGPTGIVGVLHDSCAKVDLPSASLWAAVPAYASQVPSPKATMALLERLGTIIGTTMPTARLASQVHDYEMRVNAVVAEDSDLGGYVRRLESMSDAGIEDFSLEDDDDLDDDEDDDIVGGELDADLPEHVDAGALMDEVERFLRDQGK</sequence>
<dbReference type="PIRSF" id="PIRSF028754">
    <property type="entry name" value="UCP028754"/>
    <property type="match status" value="1"/>
</dbReference>
<organism evidence="2">
    <name type="scientific">freshwater metagenome</name>
    <dbReference type="NCBI Taxonomy" id="449393"/>
    <lineage>
        <taxon>unclassified sequences</taxon>
        <taxon>metagenomes</taxon>
        <taxon>ecological metagenomes</taxon>
    </lineage>
</organism>
<evidence type="ECO:0000313" key="2">
    <source>
        <dbReference type="EMBL" id="CAB4689314.1"/>
    </source>
</evidence>
<dbReference type="Pfam" id="PF09754">
    <property type="entry name" value="PAC2"/>
    <property type="match status" value="1"/>
</dbReference>
<gene>
    <name evidence="2" type="ORF">UFOPK2366_00659</name>
</gene>
<dbReference type="InterPro" id="IPR038389">
    <property type="entry name" value="PSMG2_sf"/>
</dbReference>
<dbReference type="InterPro" id="IPR008492">
    <property type="entry name" value="Rv2714-like"/>
</dbReference>
<dbReference type="InterPro" id="IPR019151">
    <property type="entry name" value="Proteasome_assmbl_chaperone_2"/>
</dbReference>
<dbReference type="Gene3D" id="3.40.50.10900">
    <property type="entry name" value="PAC-like subunit"/>
    <property type="match status" value="1"/>
</dbReference>
<feature type="region of interest" description="Disordered" evidence="1">
    <location>
        <begin position="260"/>
        <end position="290"/>
    </location>
</feature>